<sequence length="285" mass="31021">MKRRNAGRAMRCTLERKSRSLRAQQGQAISEFIVIAPLLLFFCFATVQFVLLYQAKATLDVATLEAARAGAVSHGSMAAMRDGLARGLAPLHARHADGAGVQAALQRAQTDAARFNSITVVNPTLEMNSDFARPRFYPAEGVSYVEIPNDTLMYRNPSPGARSRVGIQDANLLKIRVHYCYDMVVPLVNKVLYYAVNVIGNLAPNGVFSREPADAEGDAFGAPRRPDALCRTPLADGIETSRWPLALESEAIVRMQSPWRAEAARDTGSPTRPADAAAVHGGMRR</sequence>
<feature type="domain" description="TadE-like" evidence="3">
    <location>
        <begin position="26"/>
        <end position="68"/>
    </location>
</feature>
<evidence type="ECO:0000313" key="4">
    <source>
        <dbReference type="EMBL" id="QYD72400.1"/>
    </source>
</evidence>
<evidence type="ECO:0000259" key="3">
    <source>
        <dbReference type="Pfam" id="PF07811"/>
    </source>
</evidence>
<keyword evidence="2" id="KW-0472">Membrane</keyword>
<keyword evidence="2" id="KW-0812">Transmembrane</keyword>
<dbReference type="InterPro" id="IPR012495">
    <property type="entry name" value="TadE-like_dom"/>
</dbReference>
<organism evidence="4 5">
    <name type="scientific">Paraburkholderia edwinii</name>
    <dbReference type="NCBI Taxonomy" id="2861782"/>
    <lineage>
        <taxon>Bacteria</taxon>
        <taxon>Pseudomonadati</taxon>
        <taxon>Pseudomonadota</taxon>
        <taxon>Betaproteobacteria</taxon>
        <taxon>Burkholderiales</taxon>
        <taxon>Burkholderiaceae</taxon>
        <taxon>Paraburkholderia</taxon>
    </lineage>
</organism>
<reference evidence="4 5" key="1">
    <citation type="submission" date="2021-07" db="EMBL/GenBank/DDBJ databases">
        <title>Paraburkholderia edwinii protects Aspergillus sp. from phenazines by acting as a toxin sponge.</title>
        <authorList>
            <person name="Dahlstrom K.M."/>
            <person name="Newman D.K."/>
        </authorList>
    </citation>
    <scope>NUCLEOTIDE SEQUENCE [LARGE SCALE GENOMIC DNA]</scope>
    <source>
        <strain evidence="4 5">Pe01</strain>
    </source>
</reference>
<accession>A0ABX8UZW5</accession>
<evidence type="ECO:0000256" key="1">
    <source>
        <dbReference type="SAM" id="MobiDB-lite"/>
    </source>
</evidence>
<dbReference type="Proteomes" id="UP000826462">
    <property type="component" value="Chromosome 2"/>
</dbReference>
<feature type="region of interest" description="Disordered" evidence="1">
    <location>
        <begin position="261"/>
        <end position="285"/>
    </location>
</feature>
<keyword evidence="5" id="KW-1185">Reference proteome</keyword>
<keyword evidence="2" id="KW-1133">Transmembrane helix</keyword>
<feature type="transmembrane region" description="Helical" evidence="2">
    <location>
        <begin position="32"/>
        <end position="53"/>
    </location>
</feature>
<gene>
    <name evidence="4" type="ORF">KZJ38_21975</name>
</gene>
<evidence type="ECO:0000313" key="5">
    <source>
        <dbReference type="Proteomes" id="UP000826462"/>
    </source>
</evidence>
<dbReference type="EMBL" id="CP080096">
    <property type="protein sequence ID" value="QYD72400.1"/>
    <property type="molecule type" value="Genomic_DNA"/>
</dbReference>
<evidence type="ECO:0000256" key="2">
    <source>
        <dbReference type="SAM" id="Phobius"/>
    </source>
</evidence>
<name>A0ABX8UZW5_9BURK</name>
<dbReference type="Pfam" id="PF07811">
    <property type="entry name" value="TadE"/>
    <property type="match status" value="1"/>
</dbReference>
<protein>
    <submittedName>
        <fullName evidence="4">Pilus assembly protein</fullName>
    </submittedName>
</protein>
<proteinExistence type="predicted"/>